<reference evidence="3" key="1">
    <citation type="journal article" date="2019" name="Int. J. Syst. Evol. Microbiol.">
        <title>The Global Catalogue of Microorganisms (GCM) 10K type strain sequencing project: providing services to taxonomists for standard genome sequencing and annotation.</title>
        <authorList>
            <consortium name="The Broad Institute Genomics Platform"/>
            <consortium name="The Broad Institute Genome Sequencing Center for Infectious Disease"/>
            <person name="Wu L."/>
            <person name="Ma J."/>
        </authorList>
    </citation>
    <scope>NUCLEOTIDE SEQUENCE [LARGE SCALE GENOMIC DNA]</scope>
    <source>
        <strain evidence="3">JCM 15442</strain>
    </source>
</reference>
<accession>A0ABQ2G5I0</accession>
<name>A0ABQ2G5I0_9DEIO</name>
<dbReference type="Proteomes" id="UP000639973">
    <property type="component" value="Unassembled WGS sequence"/>
</dbReference>
<dbReference type="RefSeq" id="WP_188970221.1">
    <property type="nucleotide sequence ID" value="NZ_BMOL01000004.1"/>
</dbReference>
<evidence type="ECO:0000313" key="2">
    <source>
        <dbReference type="EMBL" id="GGL76534.1"/>
    </source>
</evidence>
<comment type="caution">
    <text evidence="2">The sequence shown here is derived from an EMBL/GenBank/DDBJ whole genome shotgun (WGS) entry which is preliminary data.</text>
</comment>
<keyword evidence="1" id="KW-1133">Transmembrane helix</keyword>
<feature type="transmembrane region" description="Helical" evidence="1">
    <location>
        <begin position="6"/>
        <end position="27"/>
    </location>
</feature>
<evidence type="ECO:0000256" key="1">
    <source>
        <dbReference type="SAM" id="Phobius"/>
    </source>
</evidence>
<protein>
    <submittedName>
        <fullName evidence="2">Uncharacterized protein</fullName>
    </submittedName>
</protein>
<sequence>MTDRLALPAAAALAVLTLALWVYLLLFQTAGVQVANRSGAVLGGLTVCPASGKCLHRAHLWPHQTWQIPLDRPAGEPLRLTVREVGGQRQMLLHTPRTAERRASFVVGQGGRIVVQ</sequence>
<dbReference type="EMBL" id="BMOL01000004">
    <property type="protein sequence ID" value="GGL76534.1"/>
    <property type="molecule type" value="Genomic_DNA"/>
</dbReference>
<keyword evidence="1" id="KW-0812">Transmembrane</keyword>
<proteinExistence type="predicted"/>
<keyword evidence="3" id="KW-1185">Reference proteome</keyword>
<organism evidence="2 3">
    <name type="scientific">Deinococcus aerolatus</name>
    <dbReference type="NCBI Taxonomy" id="522487"/>
    <lineage>
        <taxon>Bacteria</taxon>
        <taxon>Thermotogati</taxon>
        <taxon>Deinococcota</taxon>
        <taxon>Deinococci</taxon>
        <taxon>Deinococcales</taxon>
        <taxon>Deinococcaceae</taxon>
        <taxon>Deinococcus</taxon>
    </lineage>
</organism>
<evidence type="ECO:0000313" key="3">
    <source>
        <dbReference type="Proteomes" id="UP000639973"/>
    </source>
</evidence>
<keyword evidence="1" id="KW-0472">Membrane</keyword>
<gene>
    <name evidence="2" type="ORF">GCM10010840_13310</name>
</gene>